<dbReference type="GO" id="GO:0016757">
    <property type="term" value="F:glycosyltransferase activity"/>
    <property type="evidence" value="ECO:0007669"/>
    <property type="project" value="InterPro"/>
</dbReference>
<dbReference type="InterPro" id="IPR050194">
    <property type="entry name" value="Glycosyltransferase_grp1"/>
</dbReference>
<accession>A0A2T1DYT3</accession>
<organism evidence="2 3">
    <name type="scientific">Stenomitos frigidus ULC18</name>
    <dbReference type="NCBI Taxonomy" id="2107698"/>
    <lineage>
        <taxon>Bacteria</taxon>
        <taxon>Bacillati</taxon>
        <taxon>Cyanobacteriota</taxon>
        <taxon>Cyanophyceae</taxon>
        <taxon>Leptolyngbyales</taxon>
        <taxon>Leptolyngbyaceae</taxon>
        <taxon>Stenomitos</taxon>
    </lineage>
</organism>
<dbReference type="Gene3D" id="3.40.50.2000">
    <property type="entry name" value="Glycogen Phosphorylase B"/>
    <property type="match status" value="2"/>
</dbReference>
<dbReference type="AlphaFoldDB" id="A0A2T1DYT3"/>
<dbReference type="RefSeq" id="WP_106258794.1">
    <property type="nucleotide sequence ID" value="NZ_CAWNSW010000161.1"/>
</dbReference>
<comment type="caution">
    <text evidence="2">The sequence shown here is derived from an EMBL/GenBank/DDBJ whole genome shotgun (WGS) entry which is preliminary data.</text>
</comment>
<proteinExistence type="predicted"/>
<dbReference type="Proteomes" id="UP000239576">
    <property type="component" value="Unassembled WGS sequence"/>
</dbReference>
<evidence type="ECO:0000259" key="1">
    <source>
        <dbReference type="Pfam" id="PF00534"/>
    </source>
</evidence>
<dbReference type="Pfam" id="PF00534">
    <property type="entry name" value="Glycos_transf_1"/>
    <property type="match status" value="1"/>
</dbReference>
<dbReference type="PANTHER" id="PTHR45947:SF3">
    <property type="entry name" value="SULFOQUINOVOSYL TRANSFERASE SQD2"/>
    <property type="match status" value="1"/>
</dbReference>
<dbReference type="PANTHER" id="PTHR45947">
    <property type="entry name" value="SULFOQUINOVOSYL TRANSFERASE SQD2"/>
    <property type="match status" value="1"/>
</dbReference>
<reference evidence="3" key="1">
    <citation type="submission" date="2018-02" db="EMBL/GenBank/DDBJ databases">
        <authorList>
            <person name="Moore K."/>
            <person name="Momper L."/>
        </authorList>
    </citation>
    <scope>NUCLEOTIDE SEQUENCE [LARGE SCALE GENOMIC DNA]</scope>
    <source>
        <strain evidence="3">ULC18</strain>
    </source>
</reference>
<feature type="domain" description="Glycosyl transferase family 1" evidence="1">
    <location>
        <begin position="206"/>
        <end position="372"/>
    </location>
</feature>
<dbReference type="InterPro" id="IPR001296">
    <property type="entry name" value="Glyco_trans_1"/>
</dbReference>
<protein>
    <submittedName>
        <fullName evidence="2">Glycosyl transferase group 1 protein</fullName>
    </submittedName>
</protein>
<dbReference type="EMBL" id="PVWK01000123">
    <property type="protein sequence ID" value="PSB25601.1"/>
    <property type="molecule type" value="Genomic_DNA"/>
</dbReference>
<dbReference type="OrthoDB" id="9790710at2"/>
<evidence type="ECO:0000313" key="3">
    <source>
        <dbReference type="Proteomes" id="UP000239576"/>
    </source>
</evidence>
<evidence type="ECO:0000313" key="2">
    <source>
        <dbReference type="EMBL" id="PSB25601.1"/>
    </source>
</evidence>
<sequence>MTQPFRLGVVFTHPTQHHAPLWRKLNQQPGVSVTALYLCNENQVGGDRQLGSSQPWDVDLTSGYEYEYLKTINGTIASSIERGLFNPALIDRLTPQSFDAVFISSFYTLSYRLAVLLCKLRKIPILMQNDATIITDSDTSYARKLATAVLYPWMYGLADYWIASGDHNEIYLRHYGVSRDHIVRGCYPVDRERFEQTIASQQDEIPIIRQQLGWDDQTILYGFVGKYIDRKNPFEFIDAIAAAHQRDSRVRGIMIGGGDLEPAINQRLAELHGEVLNVGFVNQSKLPLYYAALDVFVSTSWIDPHPLVVSEAMAAGCPAILSDRCGNWGYRDTVQHRYNGLVYPSGDGTALTDAILALTDASTRQIYSQHAKAVFAQQDLDCELNAFLTLMARINGQPLTNTEILAAPLPEPLAVTAKEVSTP</sequence>
<dbReference type="SUPFAM" id="SSF53756">
    <property type="entry name" value="UDP-Glycosyltransferase/glycogen phosphorylase"/>
    <property type="match status" value="1"/>
</dbReference>
<keyword evidence="2" id="KW-0808">Transferase</keyword>
<name>A0A2T1DYT3_9CYAN</name>
<reference evidence="2 3" key="2">
    <citation type="submission" date="2018-03" db="EMBL/GenBank/DDBJ databases">
        <title>The ancient ancestry and fast evolution of plastids.</title>
        <authorList>
            <person name="Moore K.R."/>
            <person name="Magnabosco C."/>
            <person name="Momper L."/>
            <person name="Gold D.A."/>
            <person name="Bosak T."/>
            <person name="Fournier G.P."/>
        </authorList>
    </citation>
    <scope>NUCLEOTIDE SEQUENCE [LARGE SCALE GENOMIC DNA]</scope>
    <source>
        <strain evidence="2 3">ULC18</strain>
    </source>
</reference>
<dbReference type="CDD" id="cd03801">
    <property type="entry name" value="GT4_PimA-like"/>
    <property type="match status" value="1"/>
</dbReference>
<keyword evidence="3" id="KW-1185">Reference proteome</keyword>
<gene>
    <name evidence="2" type="ORF">C7B82_22540</name>
</gene>